<dbReference type="Proteomes" id="UP000249661">
    <property type="component" value="Unassembled WGS sequence"/>
</dbReference>
<gene>
    <name evidence="1" type="ORF">BO66DRAFT_256738</name>
</gene>
<proteinExistence type="predicted"/>
<reference evidence="1" key="1">
    <citation type="submission" date="2018-02" db="EMBL/GenBank/DDBJ databases">
        <title>The genomes of Aspergillus section Nigri reveals drivers in fungal speciation.</title>
        <authorList>
            <consortium name="DOE Joint Genome Institute"/>
            <person name="Vesth T.C."/>
            <person name="Nybo J."/>
            <person name="Theobald S."/>
            <person name="Brandl J."/>
            <person name="Frisvad J.C."/>
            <person name="Nielsen K.F."/>
            <person name="Lyhne E.K."/>
            <person name="Kogle M.E."/>
            <person name="Kuo A."/>
            <person name="Riley R."/>
            <person name="Clum A."/>
            <person name="Nolan M."/>
            <person name="Lipzen A."/>
            <person name="Salamov A."/>
            <person name="Henrissat B."/>
            <person name="Wiebenga A."/>
            <person name="De vries R.P."/>
            <person name="Grigoriev I.V."/>
            <person name="Mortensen U.H."/>
            <person name="Andersen M.R."/>
            <person name="Baker S.E."/>
        </authorList>
    </citation>
    <scope>NUCLEOTIDE SEQUENCE</scope>
    <source>
        <strain evidence="1">CBS 121060</strain>
    </source>
</reference>
<dbReference type="EMBL" id="KZ825024">
    <property type="protein sequence ID" value="RAH64002.1"/>
    <property type="molecule type" value="Genomic_DNA"/>
</dbReference>
<evidence type="ECO:0000313" key="1">
    <source>
        <dbReference type="EMBL" id="RAH64002.1"/>
    </source>
</evidence>
<evidence type="ECO:0000313" key="2">
    <source>
        <dbReference type="Proteomes" id="UP000249661"/>
    </source>
</evidence>
<sequence length="115" mass="12895">MKITVSEPETFTTHILSSEFGIDLCFCLLYVCTIVYFECYFLSSVVSNASHDLLLALLEYSTGPQGAARKLYIPLMQASLIGTSNRLIAGSCHIPKRVVNRYRAYADQPYYIQAV</sequence>
<protein>
    <submittedName>
        <fullName evidence="1">Uncharacterized protein</fullName>
    </submittedName>
</protein>
<accession>A0ACD1GSA6</accession>
<organism evidence="1 2">
    <name type="scientific">Aspergillus aculeatinus CBS 121060</name>
    <dbReference type="NCBI Taxonomy" id="1448322"/>
    <lineage>
        <taxon>Eukaryota</taxon>
        <taxon>Fungi</taxon>
        <taxon>Dikarya</taxon>
        <taxon>Ascomycota</taxon>
        <taxon>Pezizomycotina</taxon>
        <taxon>Eurotiomycetes</taxon>
        <taxon>Eurotiomycetidae</taxon>
        <taxon>Eurotiales</taxon>
        <taxon>Aspergillaceae</taxon>
        <taxon>Aspergillus</taxon>
        <taxon>Aspergillus subgen. Circumdati</taxon>
    </lineage>
</organism>
<keyword evidence="2" id="KW-1185">Reference proteome</keyword>
<name>A0ACD1GSA6_9EURO</name>